<evidence type="ECO:0000313" key="1">
    <source>
        <dbReference type="EMBL" id="KAF4672689.1"/>
    </source>
</evidence>
<dbReference type="Gene3D" id="3.40.50.150">
    <property type="entry name" value="Vaccinia Virus protein VP39"/>
    <property type="match status" value="1"/>
</dbReference>
<dbReference type="AlphaFoldDB" id="A0A7J6MM68"/>
<accession>A0A7J6MM68</accession>
<protein>
    <recommendedName>
        <fullName evidence="3">Methyltransferase FkbM domain-containing protein</fullName>
    </recommendedName>
</protein>
<dbReference type="InterPro" id="IPR029063">
    <property type="entry name" value="SAM-dependent_MTases_sf"/>
</dbReference>
<proteinExistence type="predicted"/>
<evidence type="ECO:0000313" key="2">
    <source>
        <dbReference type="Proteomes" id="UP000591131"/>
    </source>
</evidence>
<evidence type="ECO:0008006" key="3">
    <source>
        <dbReference type="Google" id="ProtNLM"/>
    </source>
</evidence>
<keyword evidence="2" id="KW-1185">Reference proteome</keyword>
<dbReference type="OrthoDB" id="421723at2759"/>
<dbReference type="Proteomes" id="UP000591131">
    <property type="component" value="Unassembled WGS sequence"/>
</dbReference>
<dbReference type="EMBL" id="JAAPAO010000102">
    <property type="protein sequence ID" value="KAF4672689.1"/>
    <property type="molecule type" value="Genomic_DNA"/>
</dbReference>
<organism evidence="1 2">
    <name type="scientific">Perkinsus chesapeaki</name>
    <name type="common">Clam parasite</name>
    <name type="synonym">Perkinsus andrewsi</name>
    <dbReference type="NCBI Taxonomy" id="330153"/>
    <lineage>
        <taxon>Eukaryota</taxon>
        <taxon>Sar</taxon>
        <taxon>Alveolata</taxon>
        <taxon>Perkinsozoa</taxon>
        <taxon>Perkinsea</taxon>
        <taxon>Perkinsida</taxon>
        <taxon>Perkinsidae</taxon>
        <taxon>Perkinsus</taxon>
    </lineage>
</organism>
<comment type="caution">
    <text evidence="1">The sequence shown here is derived from an EMBL/GenBank/DDBJ whole genome shotgun (WGS) entry which is preliminary data.</text>
</comment>
<gene>
    <name evidence="1" type="ORF">FOL47_000244</name>
</gene>
<dbReference type="SUPFAM" id="SSF53335">
    <property type="entry name" value="S-adenosyl-L-methionine-dependent methyltransferases"/>
    <property type="match status" value="1"/>
</dbReference>
<reference evidence="1 2" key="1">
    <citation type="submission" date="2020-04" db="EMBL/GenBank/DDBJ databases">
        <title>Perkinsus chesapeaki whole genome sequence.</title>
        <authorList>
            <person name="Bogema D.R."/>
        </authorList>
    </citation>
    <scope>NUCLEOTIDE SEQUENCE [LARGE SCALE GENOMIC DNA]</scope>
    <source>
        <strain evidence="1">ATCC PRA-425</strain>
    </source>
</reference>
<sequence length="459" mass="50617">MVAPSLSAACFAVADLSATPGELHCHRGEATIEPSHFLYNSWPKVWGFIQHPKHSDFYADPHGVLDEAVGIINAYVGSRPEPFLSRTVADELGLVNGEGACISAVLLSYYTWQYWAPVNVEEAHTVRAGLHLMNLILTDCAEEPSWSDIFTVRHNVSPWIMHYALYSRVLLEYMEGDLAKPPQQQLSIGQADINSIVKLDGMLTTASTLQQRKFDAPTGGTVIDLGMDRGQDTLYFLSLNFTTHSVDANPTAIRSLHFNKWFKLKVAQGKMIPYNFAVVRNVTSAAVEVCEQDWEMTHVLADGDSQQCRKVQKVKAVTCAQIIRRVTRTSGPIRFMKIDIQGHDLACLASFYLIPVEQRPALLQLEGPFSTAESVAGAIESLVDLGYGQMMKVTNQMLYCPRFVPFGCASGPSPVVQQDVFTGKSSWRPASELIADAEAYVASSSSGVWLDFVCKKSSL</sequence>
<name>A0A7J6MM68_PERCH</name>